<dbReference type="GO" id="GO:0071916">
    <property type="term" value="F:dipeptide transmembrane transporter activity"/>
    <property type="evidence" value="ECO:0007669"/>
    <property type="project" value="TreeGrafter"/>
</dbReference>
<evidence type="ECO:0000256" key="6">
    <source>
        <dbReference type="ARBA" id="ARBA00023136"/>
    </source>
</evidence>
<evidence type="ECO:0000256" key="2">
    <source>
        <dbReference type="ARBA" id="ARBA00022448"/>
    </source>
</evidence>
<dbReference type="PROSITE" id="PS50928">
    <property type="entry name" value="ABC_TM1"/>
    <property type="match status" value="1"/>
</dbReference>
<reference evidence="9 10" key="1">
    <citation type="submission" date="2019-07" db="EMBL/GenBank/DDBJ databases">
        <title>Rufibacter sp. nov., isolated from lake sediment.</title>
        <authorList>
            <person name="Qu J.-H."/>
        </authorList>
    </citation>
    <scope>NUCLEOTIDE SEQUENCE [LARGE SCALE GENOMIC DNA]</scope>
    <source>
        <strain evidence="9 10">NBS58-1</strain>
    </source>
</reference>
<keyword evidence="3" id="KW-1003">Cell membrane</keyword>
<dbReference type="RefSeq" id="WP_149091021.1">
    <property type="nucleotide sequence ID" value="NZ_VKKY01000002.1"/>
</dbReference>
<organism evidence="9 10">
    <name type="scientific">Rufibacter hautae</name>
    <dbReference type="NCBI Taxonomy" id="2595005"/>
    <lineage>
        <taxon>Bacteria</taxon>
        <taxon>Pseudomonadati</taxon>
        <taxon>Bacteroidota</taxon>
        <taxon>Cytophagia</taxon>
        <taxon>Cytophagales</taxon>
        <taxon>Hymenobacteraceae</taxon>
        <taxon>Rufibacter</taxon>
    </lineage>
</organism>
<evidence type="ECO:0000256" key="3">
    <source>
        <dbReference type="ARBA" id="ARBA00022475"/>
    </source>
</evidence>
<sequence>MALRTVAFQVLKFAFSLWLTASFVFMMARLLPAGQTPKGMNESDAATYGAADAASRNRLKADFQKRTGLDKPLFYFKVLLKGQKVADQLKPSPIDQPWVSEAVLRHGKEETTRFYDLWQQWFRQAPEQSNRLLLPELLSWAYLDVYAERKIQENEIAEALRVSQKPSSNQLLTAWQNLVDQPAPIYYYFPVLEWQGRDNVYHHWITQLLQGNLGSSSQDYELVSTKIKDGAAISIALGLLGLLAALLVSFFAGLYFTQNPLSPFTFLLRQFMFVLDSIPAFLIALSLLGVFLLIGGSVFPSFEADNDDSFWRYVASPSILLGSLCVSLLIIPHLTLQFHRSLASQTSALYQRTALAKGLTFQKTLLKHLVPNALLPTITLVSEVVIGLMAGILVVEITFSLPGIGSLLTKSILNADYPVLVGLTLMLLTFRLVVVGLTEMVYRWADPRMRNN</sequence>
<dbReference type="AlphaFoldDB" id="A0A5B6TCQ8"/>
<feature type="domain" description="ABC transmembrane type-1" evidence="8">
    <location>
        <begin position="231"/>
        <end position="438"/>
    </location>
</feature>
<comment type="similarity">
    <text evidence="7">Belongs to the binding-protein-dependent transport system permease family.</text>
</comment>
<keyword evidence="4 7" id="KW-0812">Transmembrane</keyword>
<dbReference type="SUPFAM" id="SSF161098">
    <property type="entry name" value="MetI-like"/>
    <property type="match status" value="1"/>
</dbReference>
<proteinExistence type="inferred from homology"/>
<dbReference type="CDD" id="cd06261">
    <property type="entry name" value="TM_PBP2"/>
    <property type="match status" value="1"/>
</dbReference>
<dbReference type="EMBL" id="VKKY01000002">
    <property type="protein sequence ID" value="KAA3437958.1"/>
    <property type="molecule type" value="Genomic_DNA"/>
</dbReference>
<dbReference type="Proteomes" id="UP000324133">
    <property type="component" value="Unassembled WGS sequence"/>
</dbReference>
<dbReference type="GO" id="GO:0005886">
    <property type="term" value="C:plasma membrane"/>
    <property type="evidence" value="ECO:0007669"/>
    <property type="project" value="UniProtKB-SubCell"/>
</dbReference>
<evidence type="ECO:0000256" key="5">
    <source>
        <dbReference type="ARBA" id="ARBA00022989"/>
    </source>
</evidence>
<dbReference type="Pfam" id="PF00528">
    <property type="entry name" value="BPD_transp_1"/>
    <property type="match status" value="1"/>
</dbReference>
<protein>
    <submittedName>
        <fullName evidence="9">ABC transporter permease</fullName>
    </submittedName>
</protein>
<evidence type="ECO:0000256" key="1">
    <source>
        <dbReference type="ARBA" id="ARBA00004651"/>
    </source>
</evidence>
<gene>
    <name evidence="9" type="ORF">FOA19_11800</name>
</gene>
<feature type="transmembrane region" description="Helical" evidence="7">
    <location>
        <begin position="419"/>
        <end position="442"/>
    </location>
</feature>
<feature type="transmembrane region" description="Helical" evidence="7">
    <location>
        <begin position="310"/>
        <end position="331"/>
    </location>
</feature>
<dbReference type="InterPro" id="IPR000515">
    <property type="entry name" value="MetI-like"/>
</dbReference>
<feature type="transmembrane region" description="Helical" evidence="7">
    <location>
        <begin position="231"/>
        <end position="257"/>
    </location>
</feature>
<keyword evidence="2 7" id="KW-0813">Transport</keyword>
<evidence type="ECO:0000256" key="7">
    <source>
        <dbReference type="RuleBase" id="RU363032"/>
    </source>
</evidence>
<dbReference type="PANTHER" id="PTHR43163">
    <property type="entry name" value="DIPEPTIDE TRANSPORT SYSTEM PERMEASE PROTEIN DPPB-RELATED"/>
    <property type="match status" value="1"/>
</dbReference>
<comment type="subcellular location">
    <subcellularLocation>
        <location evidence="1 7">Cell membrane</location>
        <topology evidence="1 7">Multi-pass membrane protein</topology>
    </subcellularLocation>
</comment>
<comment type="caution">
    <text evidence="9">The sequence shown here is derived from an EMBL/GenBank/DDBJ whole genome shotgun (WGS) entry which is preliminary data.</text>
</comment>
<evidence type="ECO:0000313" key="9">
    <source>
        <dbReference type="EMBL" id="KAA3437958.1"/>
    </source>
</evidence>
<evidence type="ECO:0000313" key="10">
    <source>
        <dbReference type="Proteomes" id="UP000324133"/>
    </source>
</evidence>
<keyword evidence="5 7" id="KW-1133">Transmembrane helix</keyword>
<keyword evidence="10" id="KW-1185">Reference proteome</keyword>
<dbReference type="PANTHER" id="PTHR43163:SF6">
    <property type="entry name" value="DIPEPTIDE TRANSPORT SYSTEM PERMEASE PROTEIN DPPB-RELATED"/>
    <property type="match status" value="1"/>
</dbReference>
<name>A0A5B6TCQ8_9BACT</name>
<feature type="transmembrane region" description="Helical" evidence="7">
    <location>
        <begin position="278"/>
        <end position="298"/>
    </location>
</feature>
<evidence type="ECO:0000256" key="4">
    <source>
        <dbReference type="ARBA" id="ARBA00022692"/>
    </source>
</evidence>
<accession>A0A5B6TCQ8</accession>
<dbReference type="OrthoDB" id="24153at2"/>
<dbReference type="InterPro" id="IPR035906">
    <property type="entry name" value="MetI-like_sf"/>
</dbReference>
<evidence type="ECO:0000259" key="8">
    <source>
        <dbReference type="PROSITE" id="PS50928"/>
    </source>
</evidence>
<keyword evidence="6 7" id="KW-0472">Membrane</keyword>
<feature type="transmembrane region" description="Helical" evidence="7">
    <location>
        <begin position="373"/>
        <end position="399"/>
    </location>
</feature>